<evidence type="ECO:0000313" key="3">
    <source>
        <dbReference type="Proteomes" id="UP000002785"/>
    </source>
</evidence>
<feature type="compositionally biased region" description="Low complexity" evidence="1">
    <location>
        <begin position="84"/>
        <end position="93"/>
    </location>
</feature>
<dbReference type="Proteomes" id="UP000002785">
    <property type="component" value="Chromosome"/>
</dbReference>
<feature type="region of interest" description="Disordered" evidence="1">
    <location>
        <begin position="77"/>
        <end position="100"/>
    </location>
</feature>
<sequence>MGHGVSAAAGMTPDDVVAQAAGSTSTGRFSQPGEVAELVLFPPGDEAYGRVPFTPDPARRWPGAGARRSGSARCVRHAGGTGVVGVPPDHPGGQPSHRSM</sequence>
<accession>B5HY23</accession>
<dbReference type="EMBL" id="CM000951">
    <property type="protein sequence ID" value="EDY57729.1"/>
    <property type="molecule type" value="Genomic_DNA"/>
</dbReference>
<evidence type="ECO:0000313" key="2">
    <source>
        <dbReference type="EMBL" id="EDY57729.1"/>
    </source>
</evidence>
<organism evidence="2 3">
    <name type="scientific">Streptomyces sviceus (strain ATCC 29083 / DSM 924 / JCM 4929 / NBRC 13980 / NCIMB 11184 / NRRL 5439 / UC 5370)</name>
    <dbReference type="NCBI Taxonomy" id="463191"/>
    <lineage>
        <taxon>Bacteria</taxon>
        <taxon>Bacillati</taxon>
        <taxon>Actinomycetota</taxon>
        <taxon>Actinomycetes</taxon>
        <taxon>Kitasatosporales</taxon>
        <taxon>Streptomycetaceae</taxon>
        <taxon>Streptomyces</taxon>
    </lineage>
</organism>
<gene>
    <name evidence="2" type="ORF">SSEG_04308</name>
</gene>
<dbReference type="AlphaFoldDB" id="B5HY23"/>
<name>B5HY23_STRX2</name>
<protein>
    <submittedName>
        <fullName evidence="2">Uncharacterized protein</fullName>
    </submittedName>
</protein>
<keyword evidence="3" id="KW-1185">Reference proteome</keyword>
<evidence type="ECO:0000256" key="1">
    <source>
        <dbReference type="SAM" id="MobiDB-lite"/>
    </source>
</evidence>
<proteinExistence type="predicted"/>
<dbReference type="HOGENOM" id="CLU_2304537_0_0_11"/>
<reference evidence="2" key="1">
    <citation type="submission" date="2009-10" db="EMBL/GenBank/DDBJ databases">
        <title>The genome sequence of Streptomyces sviceus strain ATCC 29083.</title>
        <authorList>
            <consortium name="The Broad Institute Genome Sequencing Platform"/>
            <consortium name="Broad Institute Microbial Sequencing Center"/>
            <person name="Fischbach M."/>
            <person name="Godfrey P."/>
            <person name="Ward D."/>
            <person name="Young S."/>
            <person name="Zeng Q."/>
            <person name="Koehrsen M."/>
            <person name="Alvarado L."/>
            <person name="Berlin A.M."/>
            <person name="Bochicchio J."/>
            <person name="Borenstein D."/>
            <person name="Chapman S.B."/>
            <person name="Chen Z."/>
            <person name="Engels R."/>
            <person name="Freedman E."/>
            <person name="Gellesch M."/>
            <person name="Goldberg J."/>
            <person name="Griggs A."/>
            <person name="Gujja S."/>
            <person name="Heilman E.R."/>
            <person name="Heiman D.I."/>
            <person name="Hepburn T.A."/>
            <person name="Howarth C."/>
            <person name="Jen D."/>
            <person name="Larson L."/>
            <person name="Lewis B."/>
            <person name="Mehta T."/>
            <person name="Park D."/>
            <person name="Pearson M."/>
            <person name="Richards J."/>
            <person name="Roberts A."/>
            <person name="Saif S."/>
            <person name="Shea T.D."/>
            <person name="Shenoy N."/>
            <person name="Sisk P."/>
            <person name="Stolte C."/>
            <person name="Sykes S.N."/>
            <person name="Thomson T."/>
            <person name="Walk T."/>
            <person name="White J."/>
            <person name="Yandava C."/>
            <person name="Straight P."/>
            <person name="Clardy J."/>
            <person name="Hung D."/>
            <person name="Kolter R."/>
            <person name="Mekalanos J."/>
            <person name="Walker S."/>
            <person name="Walsh C.T."/>
            <person name="Wieland-Brown L.C."/>
            <person name="Haas B."/>
            <person name="Nusbaum C."/>
            <person name="Birren B."/>
        </authorList>
    </citation>
    <scope>NUCLEOTIDE SEQUENCE [LARGE SCALE GENOMIC DNA]</scope>
    <source>
        <strain evidence="2">ATCC 29083</strain>
    </source>
</reference>